<dbReference type="Gene3D" id="3.20.20.70">
    <property type="entry name" value="Aldolase class I"/>
    <property type="match status" value="1"/>
</dbReference>
<dbReference type="Proteomes" id="UP000553706">
    <property type="component" value="Unassembled WGS sequence"/>
</dbReference>
<sequence length="209" mass="22170">MDSRLIAWARSVKRHELPPLWFFTDSLRAPDPLAVIARLPPGLCGVVFRHDDAPSRLTLGKQVARLCRARRLALVVAGDPRLAAALGAGLHLRGGRQTGWIRPPGLRTASVHNAVQAVRARRAGVDAVFISPVFLTASHPGAEVLGSRGWHRLACLVRPITPFALGGINGATIRALGRSCAGAGAIEALFSVTPQAAENGVPKVIHKPI</sequence>
<dbReference type="GO" id="GO:0004789">
    <property type="term" value="F:thiamine-phosphate diphosphorylase activity"/>
    <property type="evidence" value="ECO:0007669"/>
    <property type="project" value="UniProtKB-EC"/>
</dbReference>
<dbReference type="InterPro" id="IPR022998">
    <property type="entry name" value="ThiamineP_synth_TenI"/>
</dbReference>
<dbReference type="EMBL" id="JACHFJ010000010">
    <property type="protein sequence ID" value="MBB5373877.1"/>
    <property type="molecule type" value="Genomic_DNA"/>
</dbReference>
<dbReference type="GO" id="GO:0009228">
    <property type="term" value="P:thiamine biosynthetic process"/>
    <property type="evidence" value="ECO:0007669"/>
    <property type="project" value="UniProtKB-KW"/>
</dbReference>
<dbReference type="Pfam" id="PF02581">
    <property type="entry name" value="TMP-TENI"/>
    <property type="match status" value="1"/>
</dbReference>
<evidence type="ECO:0000313" key="2">
    <source>
        <dbReference type="EMBL" id="MBB5373877.1"/>
    </source>
</evidence>
<comment type="caution">
    <text evidence="2">The sequence shown here is derived from an EMBL/GenBank/DDBJ whole genome shotgun (WGS) entry which is preliminary data.</text>
</comment>
<dbReference type="AlphaFoldDB" id="A0A840VG56"/>
<keyword evidence="3" id="KW-1185">Reference proteome</keyword>
<dbReference type="RefSeq" id="WP_183266893.1">
    <property type="nucleotide sequence ID" value="NZ_JACHFJ010000010.1"/>
</dbReference>
<organism evidence="2 3">
    <name type="scientific">Acidocella aromatica</name>
    <dbReference type="NCBI Taxonomy" id="1303579"/>
    <lineage>
        <taxon>Bacteria</taxon>
        <taxon>Pseudomonadati</taxon>
        <taxon>Pseudomonadota</taxon>
        <taxon>Alphaproteobacteria</taxon>
        <taxon>Acetobacterales</taxon>
        <taxon>Acidocellaceae</taxon>
        <taxon>Acidocella</taxon>
    </lineage>
</organism>
<gene>
    <name evidence="2" type="ORF">HNP71_002144</name>
</gene>
<accession>A0A840VG56</accession>
<feature type="domain" description="Thiamine phosphate synthase/TenI" evidence="1">
    <location>
        <begin position="42"/>
        <end position="178"/>
    </location>
</feature>
<dbReference type="CDD" id="cd00564">
    <property type="entry name" value="TMP_TenI"/>
    <property type="match status" value="1"/>
</dbReference>
<protein>
    <submittedName>
        <fullName evidence="2">Thiamine-phosphate pyrophosphorylase</fullName>
        <ecNumber evidence="2">2.5.1.3</ecNumber>
    </submittedName>
</protein>
<dbReference type="InterPro" id="IPR036206">
    <property type="entry name" value="ThiamineP_synth_sf"/>
</dbReference>
<proteinExistence type="predicted"/>
<evidence type="ECO:0000259" key="1">
    <source>
        <dbReference type="Pfam" id="PF02581"/>
    </source>
</evidence>
<evidence type="ECO:0000313" key="3">
    <source>
        <dbReference type="Proteomes" id="UP000553706"/>
    </source>
</evidence>
<reference evidence="2 3" key="1">
    <citation type="submission" date="2020-08" db="EMBL/GenBank/DDBJ databases">
        <title>Genomic Encyclopedia of Type Strains, Phase IV (KMG-IV): sequencing the most valuable type-strain genomes for metagenomic binning, comparative biology and taxonomic classification.</title>
        <authorList>
            <person name="Goeker M."/>
        </authorList>
    </citation>
    <scope>NUCLEOTIDE SEQUENCE [LARGE SCALE GENOMIC DNA]</scope>
    <source>
        <strain evidence="2 3">DSM 27026</strain>
    </source>
</reference>
<dbReference type="EC" id="2.5.1.3" evidence="2"/>
<dbReference type="SUPFAM" id="SSF51391">
    <property type="entry name" value="Thiamin phosphate synthase"/>
    <property type="match status" value="1"/>
</dbReference>
<keyword evidence="2" id="KW-0808">Transferase</keyword>
<dbReference type="InterPro" id="IPR013785">
    <property type="entry name" value="Aldolase_TIM"/>
</dbReference>
<name>A0A840VG56_9PROT</name>